<proteinExistence type="predicted"/>
<dbReference type="NCBIfam" id="NF033206">
    <property type="entry name" value="ScyE_fam"/>
    <property type="match status" value="1"/>
</dbReference>
<dbReference type="Proteomes" id="UP000469185">
    <property type="component" value="Unassembled WGS sequence"/>
</dbReference>
<dbReference type="EMBL" id="JAAGOB010000008">
    <property type="protein sequence ID" value="NED96890.1"/>
    <property type="molecule type" value="Genomic_DNA"/>
</dbReference>
<reference evidence="1 2" key="1">
    <citation type="submission" date="2020-02" db="EMBL/GenBank/DDBJ databases">
        <authorList>
            <person name="Li X.-J."/>
            <person name="Feng X.-M."/>
        </authorList>
    </citation>
    <scope>NUCLEOTIDE SEQUENCE [LARGE SCALE GENOMIC DNA]</scope>
    <source>
        <strain evidence="1 2">CGMCC 4.7225</strain>
    </source>
</reference>
<dbReference type="RefSeq" id="WP_163819661.1">
    <property type="nucleotide sequence ID" value="NZ_JAAGOB010000008.1"/>
</dbReference>
<keyword evidence="2" id="KW-1185">Reference proteome</keyword>
<evidence type="ECO:0000313" key="2">
    <source>
        <dbReference type="Proteomes" id="UP000469185"/>
    </source>
</evidence>
<accession>A0A6N9YPN0</accession>
<dbReference type="InterPro" id="IPR011042">
    <property type="entry name" value="6-blade_b-propeller_TolB-like"/>
</dbReference>
<dbReference type="Gene3D" id="2.120.10.30">
    <property type="entry name" value="TolB, C-terminal domain"/>
    <property type="match status" value="1"/>
</dbReference>
<evidence type="ECO:0000313" key="1">
    <source>
        <dbReference type="EMBL" id="NED96890.1"/>
    </source>
</evidence>
<protein>
    <submittedName>
        <fullName evidence="1">ScyD/ScyE family protein</fullName>
    </submittedName>
</protein>
<dbReference type="SUPFAM" id="SSF63829">
    <property type="entry name" value="Calcium-dependent phosphotriesterase"/>
    <property type="match status" value="1"/>
</dbReference>
<organism evidence="1 2">
    <name type="scientific">Phytoactinopolyspora alkaliphila</name>
    <dbReference type="NCBI Taxonomy" id="1783498"/>
    <lineage>
        <taxon>Bacteria</taxon>
        <taxon>Bacillati</taxon>
        <taxon>Actinomycetota</taxon>
        <taxon>Actinomycetes</taxon>
        <taxon>Jiangellales</taxon>
        <taxon>Jiangellaceae</taxon>
        <taxon>Phytoactinopolyspora</taxon>
    </lineage>
</organism>
<comment type="caution">
    <text evidence="1">The sequence shown here is derived from an EMBL/GenBank/DDBJ whole genome shotgun (WGS) entry which is preliminary data.</text>
</comment>
<dbReference type="InterPro" id="IPR048031">
    <property type="entry name" value="ScyD/ScyE-like"/>
</dbReference>
<sequence>MGVIGSRTQIAALASTAMLIIAAGPVAGIEQTAGKPSGHSEPRIDVVASGLDAPRGLTFAPNGVLYVAEAGSGGAGPCATGPEGDEVCLGQSGAVTAISRGQQWRVVDDLPSLADADQFAVIGPQDVAWSSRGLIVPVGLGADPAARVTFGDDGAALGTVVRISRKGSWRSIADIAAFEAAHDPDAGQPGVEHPDSNPYGVLVHGNKVIVSDAGGNSIVSHKLWPKKKSAKVSLVATLPFGSAEAPPFLGLPPGTQIPVQPVPTGMARRGGAYYVGELTGFPFPEGGASVYKVRRDRQPVVVASGFTNIIDVAFDRKGRLLVLEMFTEGLLNAEDDPSGALWRIDHKGRRTLIADGSDGLLAPGGLAVGRDGSYYVSNKAVFGEGQGEVLRIRR</sequence>
<name>A0A6N9YPN0_9ACTN</name>
<dbReference type="AlphaFoldDB" id="A0A6N9YPN0"/>
<gene>
    <name evidence="1" type="ORF">G1H11_16410</name>
</gene>